<dbReference type="GO" id="GO:0016020">
    <property type="term" value="C:membrane"/>
    <property type="evidence" value="ECO:0007669"/>
    <property type="project" value="UniProtKB-SubCell"/>
</dbReference>
<comment type="subcellular location">
    <subcellularLocation>
        <location evidence="1">Membrane</location>
        <topology evidence="1">Multi-pass membrane protein</topology>
    </subcellularLocation>
</comment>
<feature type="transmembrane region" description="Helical" evidence="5">
    <location>
        <begin position="69"/>
        <end position="88"/>
    </location>
</feature>
<feature type="transmembrane region" description="Helical" evidence="5">
    <location>
        <begin position="45"/>
        <end position="62"/>
    </location>
</feature>
<keyword evidence="3 5" id="KW-1133">Transmembrane helix</keyword>
<dbReference type="AlphaFoldDB" id="A0A1Y2BUI1"/>
<evidence type="ECO:0000256" key="5">
    <source>
        <dbReference type="SAM" id="Phobius"/>
    </source>
</evidence>
<evidence type="ECO:0000256" key="2">
    <source>
        <dbReference type="ARBA" id="ARBA00022692"/>
    </source>
</evidence>
<protein>
    <recommendedName>
        <fullName evidence="6">TM7S3/TM198-like domain-containing protein</fullName>
    </recommendedName>
</protein>
<evidence type="ECO:0000256" key="3">
    <source>
        <dbReference type="ARBA" id="ARBA00022989"/>
    </source>
</evidence>
<keyword evidence="4 5" id="KW-0472">Membrane</keyword>
<keyword evidence="8" id="KW-1185">Reference proteome</keyword>
<dbReference type="Proteomes" id="UP000193642">
    <property type="component" value="Unassembled WGS sequence"/>
</dbReference>
<comment type="caution">
    <text evidence="7">The sequence shown here is derived from an EMBL/GenBank/DDBJ whole genome shotgun (WGS) entry which is preliminary data.</text>
</comment>
<sequence length="113" mass="11740">MSNFAGAVGGALGGLVNPNNGTSFTPQVPGQVNDVIQKITANDGILGAVTMGIGFYFLILGFKLYKPTMFLMGFVAGAVIGYSALMHFRPPEGYPSDNNVVMYGSGAIGLICE</sequence>
<evidence type="ECO:0000313" key="7">
    <source>
        <dbReference type="EMBL" id="ORY38422.1"/>
    </source>
</evidence>
<keyword evidence="2 5" id="KW-0812">Transmembrane</keyword>
<dbReference type="InterPro" id="IPR025256">
    <property type="entry name" value="TM7S3/TM198-like_dom"/>
</dbReference>
<gene>
    <name evidence="7" type="ORF">BCR33DRAFT_430967</name>
</gene>
<name>A0A1Y2BUI1_9FUNG</name>
<accession>A0A1Y2BUI1</accession>
<dbReference type="EMBL" id="MCGO01000044">
    <property type="protein sequence ID" value="ORY38422.1"/>
    <property type="molecule type" value="Genomic_DNA"/>
</dbReference>
<proteinExistence type="predicted"/>
<evidence type="ECO:0000256" key="4">
    <source>
        <dbReference type="ARBA" id="ARBA00023136"/>
    </source>
</evidence>
<organism evidence="7 8">
    <name type="scientific">Rhizoclosmatium globosum</name>
    <dbReference type="NCBI Taxonomy" id="329046"/>
    <lineage>
        <taxon>Eukaryota</taxon>
        <taxon>Fungi</taxon>
        <taxon>Fungi incertae sedis</taxon>
        <taxon>Chytridiomycota</taxon>
        <taxon>Chytridiomycota incertae sedis</taxon>
        <taxon>Chytridiomycetes</taxon>
        <taxon>Chytridiales</taxon>
        <taxon>Chytriomycetaceae</taxon>
        <taxon>Rhizoclosmatium</taxon>
    </lineage>
</organism>
<evidence type="ECO:0000313" key="8">
    <source>
        <dbReference type="Proteomes" id="UP000193642"/>
    </source>
</evidence>
<evidence type="ECO:0000259" key="6">
    <source>
        <dbReference type="Pfam" id="PF13886"/>
    </source>
</evidence>
<feature type="domain" description="TM7S3/TM198-like" evidence="6">
    <location>
        <begin position="47"/>
        <end position="112"/>
    </location>
</feature>
<evidence type="ECO:0000256" key="1">
    <source>
        <dbReference type="ARBA" id="ARBA00004141"/>
    </source>
</evidence>
<reference evidence="7 8" key="1">
    <citation type="submission" date="2016-07" db="EMBL/GenBank/DDBJ databases">
        <title>Pervasive Adenine N6-methylation of Active Genes in Fungi.</title>
        <authorList>
            <consortium name="DOE Joint Genome Institute"/>
            <person name="Mondo S.J."/>
            <person name="Dannebaum R.O."/>
            <person name="Kuo R.C."/>
            <person name="Labutti K."/>
            <person name="Haridas S."/>
            <person name="Kuo A."/>
            <person name="Salamov A."/>
            <person name="Ahrendt S.R."/>
            <person name="Lipzen A."/>
            <person name="Sullivan W."/>
            <person name="Andreopoulos W.B."/>
            <person name="Clum A."/>
            <person name="Lindquist E."/>
            <person name="Daum C."/>
            <person name="Ramamoorthy G.K."/>
            <person name="Gryganskyi A."/>
            <person name="Culley D."/>
            <person name="Magnuson J.K."/>
            <person name="James T.Y."/>
            <person name="O'Malley M.A."/>
            <person name="Stajich J.E."/>
            <person name="Spatafora J.W."/>
            <person name="Visel A."/>
            <person name="Grigoriev I.V."/>
        </authorList>
    </citation>
    <scope>NUCLEOTIDE SEQUENCE [LARGE SCALE GENOMIC DNA]</scope>
    <source>
        <strain evidence="7 8">JEL800</strain>
    </source>
</reference>
<dbReference type="Pfam" id="PF13886">
    <property type="entry name" value="TM7S3_TM198"/>
    <property type="match status" value="1"/>
</dbReference>
<dbReference type="OrthoDB" id="102260at2759"/>